<feature type="transmembrane region" description="Helical" evidence="8">
    <location>
        <begin position="372"/>
        <end position="390"/>
    </location>
</feature>
<organism evidence="9 10">
    <name type="scientific">Mesorhizobium marinum</name>
    <dbReference type="NCBI Taxonomy" id="3228790"/>
    <lineage>
        <taxon>Bacteria</taxon>
        <taxon>Pseudomonadati</taxon>
        <taxon>Pseudomonadota</taxon>
        <taxon>Alphaproteobacteria</taxon>
        <taxon>Hyphomicrobiales</taxon>
        <taxon>Phyllobacteriaceae</taxon>
        <taxon>Mesorhizobium</taxon>
    </lineage>
</organism>
<dbReference type="RefSeq" id="WP_367723270.1">
    <property type="nucleotide sequence ID" value="NZ_JBFOCI010000002.1"/>
</dbReference>
<feature type="transmembrane region" description="Helical" evidence="8">
    <location>
        <begin position="348"/>
        <end position="365"/>
    </location>
</feature>
<proteinExistence type="inferred from homology"/>
<evidence type="ECO:0000256" key="1">
    <source>
        <dbReference type="ARBA" id="ARBA00004651"/>
    </source>
</evidence>
<feature type="transmembrane region" description="Helical" evidence="8">
    <location>
        <begin position="109"/>
        <end position="131"/>
    </location>
</feature>
<accession>A0ABV3QZ23</accession>
<dbReference type="EMBL" id="JBFOCI010000002">
    <property type="protein sequence ID" value="MEW9806198.1"/>
    <property type="molecule type" value="Genomic_DNA"/>
</dbReference>
<keyword evidence="5 8" id="KW-1133">Transmembrane helix</keyword>
<evidence type="ECO:0000256" key="3">
    <source>
        <dbReference type="ARBA" id="ARBA00022679"/>
    </source>
</evidence>
<keyword evidence="10" id="KW-1185">Reference proteome</keyword>
<feature type="transmembrane region" description="Helical" evidence="8">
    <location>
        <begin position="217"/>
        <end position="239"/>
    </location>
</feature>
<gene>
    <name evidence="9" type="ORF">ABUE31_09410</name>
</gene>
<keyword evidence="3 9" id="KW-0808">Transferase</keyword>
<evidence type="ECO:0000256" key="6">
    <source>
        <dbReference type="ARBA" id="ARBA00023136"/>
    </source>
</evidence>
<keyword evidence="4 8" id="KW-0812">Transmembrane</keyword>
<dbReference type="Proteomes" id="UP001556196">
    <property type="component" value="Unassembled WGS sequence"/>
</dbReference>
<comment type="caution">
    <text evidence="9">The sequence shown here is derived from an EMBL/GenBank/DDBJ whole genome shotgun (WGS) entry which is preliminary data.</text>
</comment>
<comment type="similarity">
    <text evidence="7">Belongs to the glycosyltransferase 87 family.</text>
</comment>
<dbReference type="GO" id="GO:0016757">
    <property type="term" value="F:glycosyltransferase activity"/>
    <property type="evidence" value="ECO:0007669"/>
    <property type="project" value="UniProtKB-KW"/>
</dbReference>
<feature type="transmembrane region" description="Helical" evidence="8">
    <location>
        <begin position="152"/>
        <end position="175"/>
    </location>
</feature>
<reference evidence="9 10" key="1">
    <citation type="submission" date="2024-06" db="EMBL/GenBank/DDBJ databases">
        <authorList>
            <person name="Tuo L."/>
        </authorList>
    </citation>
    <scope>NUCLEOTIDE SEQUENCE [LARGE SCALE GENOMIC DNA]</scope>
    <source>
        <strain evidence="9 10">ZMM04-5</strain>
    </source>
</reference>
<evidence type="ECO:0000256" key="5">
    <source>
        <dbReference type="ARBA" id="ARBA00022989"/>
    </source>
</evidence>
<protein>
    <submittedName>
        <fullName evidence="9">Glycosyltransferase family 87 protein</fullName>
        <ecNumber evidence="9">2.4.-.-</ecNumber>
    </submittedName>
</protein>
<dbReference type="InterPro" id="IPR018584">
    <property type="entry name" value="GT87"/>
</dbReference>
<dbReference type="EC" id="2.4.-.-" evidence="9"/>
<feature type="transmembrane region" description="Helical" evidence="8">
    <location>
        <begin position="281"/>
        <end position="300"/>
    </location>
</feature>
<evidence type="ECO:0000256" key="2">
    <source>
        <dbReference type="ARBA" id="ARBA00022475"/>
    </source>
</evidence>
<comment type="subcellular location">
    <subcellularLocation>
        <location evidence="1">Cell membrane</location>
        <topology evidence="1">Multi-pass membrane protein</topology>
    </subcellularLocation>
</comment>
<evidence type="ECO:0000256" key="7">
    <source>
        <dbReference type="ARBA" id="ARBA00024033"/>
    </source>
</evidence>
<dbReference type="Pfam" id="PF09594">
    <property type="entry name" value="GT87"/>
    <property type="match status" value="1"/>
</dbReference>
<keyword evidence="9" id="KW-0328">Glycosyltransferase</keyword>
<evidence type="ECO:0000256" key="4">
    <source>
        <dbReference type="ARBA" id="ARBA00022692"/>
    </source>
</evidence>
<evidence type="ECO:0000313" key="10">
    <source>
        <dbReference type="Proteomes" id="UP001556196"/>
    </source>
</evidence>
<feature type="transmembrane region" description="Helical" evidence="8">
    <location>
        <begin position="181"/>
        <end position="205"/>
    </location>
</feature>
<keyword evidence="6 8" id="KW-0472">Membrane</keyword>
<feature type="transmembrane region" description="Helical" evidence="8">
    <location>
        <begin position="312"/>
        <end position="342"/>
    </location>
</feature>
<keyword evidence="2" id="KW-1003">Cell membrane</keyword>
<evidence type="ECO:0000313" key="9">
    <source>
        <dbReference type="EMBL" id="MEW9806198.1"/>
    </source>
</evidence>
<name>A0ABV3QZ23_9HYPH</name>
<evidence type="ECO:0000256" key="8">
    <source>
        <dbReference type="SAM" id="Phobius"/>
    </source>
</evidence>
<sequence>MTTDDFRPKTRLTLAAALLVFAFGVVPATTYHMNLWNLSADGLSEISGRLPYRDFSNLWAGARMALDGHVETLFDPDAYRATLRAMFSPDLPDQEWSYPPSMLLVGAPLALLPVLPAYLVWTFGTVFLLHLAIRPLRLPALLHAAALASPAVLFNAMFGQNGALTAALLIGGLLAVPKRPILAGVLFGLLTAKPHLGILVPFCLIASRNWRAFGSAAVTASALALATGVAFGFGVWPAFMSETRALMTAIMEAPYPQPYQRNALTVFIMARSFGAGLDVSYAAQAVATFAAIAAVTWLWMPSTPVDPRRRALITATLALVATPYGYTYDMIPTCVALAYLFATSARPLWPAYAIAWLFPLFAHLLNYRGIGIGVLVPISVAAALLAPTLARRQGDPTWVNPDIRSERTRTVTSLPR</sequence>